<dbReference type="AlphaFoldDB" id="A0A2M4C8K7"/>
<sequence length="101" mass="11174">MFAVRRGAAAQSTAVPWASTDAQPPETGLHLKIRKPDLFAALSFCSSREEEEEGVCLCGLQSKRKQLSLLLCLRRLHQNLIHYSTTGVSLIREQHVPGLTC</sequence>
<protein>
    <submittedName>
        <fullName evidence="2">Putative secreted protein</fullName>
    </submittedName>
</protein>
<evidence type="ECO:0000313" key="2">
    <source>
        <dbReference type="EMBL" id="MBW61686.1"/>
    </source>
</evidence>
<proteinExistence type="predicted"/>
<organism evidence="2">
    <name type="scientific">Anopheles marajoara</name>
    <dbReference type="NCBI Taxonomy" id="58244"/>
    <lineage>
        <taxon>Eukaryota</taxon>
        <taxon>Metazoa</taxon>
        <taxon>Ecdysozoa</taxon>
        <taxon>Arthropoda</taxon>
        <taxon>Hexapoda</taxon>
        <taxon>Insecta</taxon>
        <taxon>Pterygota</taxon>
        <taxon>Neoptera</taxon>
        <taxon>Endopterygota</taxon>
        <taxon>Diptera</taxon>
        <taxon>Nematocera</taxon>
        <taxon>Culicoidea</taxon>
        <taxon>Culicidae</taxon>
        <taxon>Anophelinae</taxon>
        <taxon>Anopheles</taxon>
    </lineage>
</organism>
<feature type="region of interest" description="Disordered" evidence="1">
    <location>
        <begin position="1"/>
        <end position="23"/>
    </location>
</feature>
<reference evidence="2" key="1">
    <citation type="submission" date="2018-01" db="EMBL/GenBank/DDBJ databases">
        <title>An insight into the sialome of Amazonian anophelines.</title>
        <authorList>
            <person name="Ribeiro J.M."/>
            <person name="Scarpassa V."/>
            <person name="Calvo E."/>
        </authorList>
    </citation>
    <scope>NUCLEOTIDE SEQUENCE</scope>
    <source>
        <tissue evidence="2">Salivary glands</tissue>
    </source>
</reference>
<name>A0A2M4C8K7_9DIPT</name>
<accession>A0A2M4C8K7</accession>
<evidence type="ECO:0000256" key="1">
    <source>
        <dbReference type="SAM" id="MobiDB-lite"/>
    </source>
</evidence>
<dbReference type="EMBL" id="GGFJ01012545">
    <property type="protein sequence ID" value="MBW61686.1"/>
    <property type="molecule type" value="Transcribed_RNA"/>
</dbReference>